<dbReference type="EMBL" id="CABVGP010000001">
    <property type="protein sequence ID" value="VVJ17148.1"/>
    <property type="molecule type" value="Genomic_DNA"/>
</dbReference>
<sequence length="775" mass="84277">MNEQPPEPPRGRRRLREPGPATPPPSRPAPRRADPHDPHASGYQELPQPSRHGGSHSGSHELPQPSRRARPEPGYDPRRDAPPSGRRRRLEPPATLPPADDEFDPRDAERSAPVRARHGLDDGAADGTPPRRRRAAPDPGEPAEPRRRRPAPAPDEAAPRRRRPAPVPAEPADARRRRPTPEELAEADAARRHQAMLDLEEAAEAQASRLRGAPEDEGPGPRRSRGASDEVADLARFRAASAPDEPVEPAPGRRRRAAPDPGEAADPRRRRAAPDPDEAVEARRRRAALDPDAASDPRLGAPEPPRRSVQPGDRSVGVPEPGAEPPRRRRPPPPPVREEPVTDIIPAQAPAEPAHEEPEEFFAEDDEYAQYEDYDEYDGDYEDYDDAEYEDGYEEEPEKPRKKKKGKRALGWVAALVVIVLLAGGAYYGFNKIFGYDDFEGSGDGDVLFQVDDGDSTSAIGAKLATAGVVASGKAFVKAGEDNPKLSRIQHGFYVMKSHMSGASAVDRILTPASRVGQLEIRPYTQFDDITQPDGKVTPGVYSLMAKASCAQLDGKSTCVSTDDLRKVVDGADLKKLGVPDWAVEPANKADRKDRRLEGLIAPGLYDVRPGATAQEIIGQLVSSSTAAIQNAGLSPQSTGPEMTPYQTLIIASIIEREAVKADFGKLSRVIYNRLASNMRLQMDSTVNYVLDRPTLATNDGDREKAGAYNTYKISGLTPTPISVPSPEAIQAAVHPAAGDWLFFVKCEKNGLSCFAVSFDDHKKNVEKAKANGAF</sequence>
<comment type="catalytic activity">
    <reaction evidence="7">
        <text>a peptidoglycan chain = a peptidoglycan chain with N-acetyl-1,6-anhydromuramyl-[peptide] at the reducing end + a peptidoglycan chain with N-acetylglucosamine at the non-reducing end.</text>
        <dbReference type="EC" id="4.2.2.29"/>
    </reaction>
</comment>
<dbReference type="RefSeq" id="WP_155542373.1">
    <property type="nucleotide sequence ID" value="NZ_CABVGP010000001.1"/>
</dbReference>
<reference evidence="9 10" key="1">
    <citation type="submission" date="2019-09" db="EMBL/GenBank/DDBJ databases">
        <authorList>
            <person name="Leyn A S."/>
        </authorList>
    </citation>
    <scope>NUCLEOTIDE SEQUENCE [LARGE SCALE GENOMIC DNA]</scope>
    <source>
        <strain evidence="9">AA231_1</strain>
    </source>
</reference>
<evidence type="ECO:0000256" key="4">
    <source>
        <dbReference type="ARBA" id="ARBA00023136"/>
    </source>
</evidence>
<gene>
    <name evidence="7" type="primary">mltG</name>
    <name evidence="9" type="ORF">AA23TX_02169</name>
</gene>
<evidence type="ECO:0000256" key="5">
    <source>
        <dbReference type="ARBA" id="ARBA00023239"/>
    </source>
</evidence>
<name>A0A6I8LL59_9PSEU</name>
<dbReference type="EC" id="4.2.2.29" evidence="7"/>
<dbReference type="GO" id="GO:0071555">
    <property type="term" value="P:cell wall organization"/>
    <property type="evidence" value="ECO:0007669"/>
    <property type="project" value="UniProtKB-KW"/>
</dbReference>
<organism evidence="9 10">
    <name type="scientific">Amycolatopsis camponoti</name>
    <dbReference type="NCBI Taxonomy" id="2606593"/>
    <lineage>
        <taxon>Bacteria</taxon>
        <taxon>Bacillati</taxon>
        <taxon>Actinomycetota</taxon>
        <taxon>Actinomycetes</taxon>
        <taxon>Pseudonocardiales</taxon>
        <taxon>Pseudonocardiaceae</taxon>
        <taxon>Amycolatopsis</taxon>
    </lineage>
</organism>
<dbReference type="NCBIfam" id="TIGR00247">
    <property type="entry name" value="endolytic transglycosylase MltG"/>
    <property type="match status" value="1"/>
</dbReference>
<comment type="similarity">
    <text evidence="7">Belongs to the transglycosylase MltG family.</text>
</comment>
<feature type="region of interest" description="Disordered" evidence="8">
    <location>
        <begin position="1"/>
        <end position="342"/>
    </location>
</feature>
<dbReference type="GO" id="GO:0009252">
    <property type="term" value="P:peptidoglycan biosynthetic process"/>
    <property type="evidence" value="ECO:0007669"/>
    <property type="project" value="UniProtKB-UniRule"/>
</dbReference>
<dbReference type="GO" id="GO:0005886">
    <property type="term" value="C:plasma membrane"/>
    <property type="evidence" value="ECO:0007669"/>
    <property type="project" value="UniProtKB-SubCell"/>
</dbReference>
<dbReference type="Gene3D" id="3.30.1490.480">
    <property type="entry name" value="Endolytic murein transglycosylase"/>
    <property type="match status" value="1"/>
</dbReference>
<evidence type="ECO:0000256" key="2">
    <source>
        <dbReference type="ARBA" id="ARBA00022692"/>
    </source>
</evidence>
<evidence type="ECO:0000256" key="8">
    <source>
        <dbReference type="SAM" id="MobiDB-lite"/>
    </source>
</evidence>
<dbReference type="PANTHER" id="PTHR30518">
    <property type="entry name" value="ENDOLYTIC MUREIN TRANSGLYCOSYLASE"/>
    <property type="match status" value="1"/>
</dbReference>
<keyword evidence="4 7" id="KW-0472">Membrane</keyword>
<feature type="site" description="Important for catalytic activity" evidence="7">
    <location>
        <position position="658"/>
    </location>
</feature>
<proteinExistence type="inferred from homology"/>
<feature type="region of interest" description="Disordered" evidence="8">
    <location>
        <begin position="376"/>
        <end position="404"/>
    </location>
</feature>
<keyword evidence="2 7" id="KW-0812">Transmembrane</keyword>
<keyword evidence="5 7" id="KW-0456">Lyase</keyword>
<dbReference type="InterPro" id="IPR003770">
    <property type="entry name" value="MLTG-like"/>
</dbReference>
<dbReference type="AlphaFoldDB" id="A0A6I8LL59"/>
<evidence type="ECO:0000313" key="9">
    <source>
        <dbReference type="EMBL" id="VVJ17148.1"/>
    </source>
</evidence>
<evidence type="ECO:0000313" key="10">
    <source>
        <dbReference type="Proteomes" id="UP000399805"/>
    </source>
</evidence>
<protein>
    <recommendedName>
        <fullName evidence="7">Endolytic murein transglycosylase</fullName>
        <ecNumber evidence="7">4.2.2.29</ecNumber>
    </recommendedName>
    <alternativeName>
        <fullName evidence="7">Peptidoglycan lytic transglycosylase</fullName>
    </alternativeName>
    <alternativeName>
        <fullName evidence="7">Peptidoglycan polymerization terminase</fullName>
    </alternativeName>
</protein>
<dbReference type="Proteomes" id="UP000399805">
    <property type="component" value="Unassembled WGS sequence"/>
</dbReference>
<keyword evidence="1 7" id="KW-1003">Cell membrane</keyword>
<keyword evidence="10" id="KW-1185">Reference proteome</keyword>
<keyword evidence="3 7" id="KW-1133">Transmembrane helix</keyword>
<dbReference type="GO" id="GO:0008932">
    <property type="term" value="F:lytic endotransglycosylase activity"/>
    <property type="evidence" value="ECO:0007669"/>
    <property type="project" value="UniProtKB-UniRule"/>
</dbReference>
<comment type="subcellular location">
    <subcellularLocation>
        <location evidence="7">Cell membrane</location>
        <topology evidence="7">Single-pass membrane protein</topology>
    </subcellularLocation>
</comment>
<accession>A0A6I8LL59</accession>
<comment type="function">
    <text evidence="7">Functions as a peptidoglycan terminase that cleaves nascent peptidoglycan strands endolytically to terminate their elongation.</text>
</comment>
<evidence type="ECO:0000256" key="6">
    <source>
        <dbReference type="ARBA" id="ARBA00023316"/>
    </source>
</evidence>
<feature type="compositionally biased region" description="Basic and acidic residues" evidence="8">
    <location>
        <begin position="69"/>
        <end position="81"/>
    </location>
</feature>
<feature type="compositionally biased region" description="Acidic residues" evidence="8">
    <location>
        <begin position="376"/>
        <end position="397"/>
    </location>
</feature>
<evidence type="ECO:0000256" key="7">
    <source>
        <dbReference type="HAMAP-Rule" id="MF_02065"/>
    </source>
</evidence>
<feature type="compositionally biased region" description="Low complexity" evidence="8">
    <location>
        <begin position="290"/>
        <end position="299"/>
    </location>
</feature>
<evidence type="ECO:0000256" key="3">
    <source>
        <dbReference type="ARBA" id="ARBA00022989"/>
    </source>
</evidence>
<feature type="transmembrane region" description="Helical" evidence="7">
    <location>
        <begin position="409"/>
        <end position="430"/>
    </location>
</feature>
<keyword evidence="6 7" id="KW-0961">Cell wall biogenesis/degradation</keyword>
<evidence type="ECO:0000256" key="1">
    <source>
        <dbReference type="ARBA" id="ARBA00022475"/>
    </source>
</evidence>
<dbReference type="Pfam" id="PF02618">
    <property type="entry name" value="YceG"/>
    <property type="match status" value="1"/>
</dbReference>
<dbReference type="HAMAP" id="MF_02065">
    <property type="entry name" value="MltG"/>
    <property type="match status" value="1"/>
</dbReference>
<dbReference type="PANTHER" id="PTHR30518:SF2">
    <property type="entry name" value="ENDOLYTIC MUREIN TRANSGLYCOSYLASE"/>
    <property type="match status" value="1"/>
</dbReference>